<keyword evidence="2" id="KW-1185">Reference proteome</keyword>
<dbReference type="EMBL" id="ML994687">
    <property type="protein sequence ID" value="KAF2177539.1"/>
    <property type="molecule type" value="Genomic_DNA"/>
</dbReference>
<reference evidence="1" key="1">
    <citation type="journal article" date="2020" name="Stud. Mycol.">
        <title>101 Dothideomycetes genomes: a test case for predicting lifestyles and emergence of pathogens.</title>
        <authorList>
            <person name="Haridas S."/>
            <person name="Albert R."/>
            <person name="Binder M."/>
            <person name="Bloem J."/>
            <person name="Labutti K."/>
            <person name="Salamov A."/>
            <person name="Andreopoulos B."/>
            <person name="Baker S."/>
            <person name="Barry K."/>
            <person name="Bills G."/>
            <person name="Bluhm B."/>
            <person name="Cannon C."/>
            <person name="Castanera R."/>
            <person name="Culley D."/>
            <person name="Daum C."/>
            <person name="Ezra D."/>
            <person name="Gonzalez J."/>
            <person name="Henrissat B."/>
            <person name="Kuo A."/>
            <person name="Liang C."/>
            <person name="Lipzen A."/>
            <person name="Lutzoni F."/>
            <person name="Magnuson J."/>
            <person name="Mondo S."/>
            <person name="Nolan M."/>
            <person name="Ohm R."/>
            <person name="Pangilinan J."/>
            <person name="Park H.-J."/>
            <person name="Ramirez L."/>
            <person name="Alfaro M."/>
            <person name="Sun H."/>
            <person name="Tritt A."/>
            <person name="Yoshinaga Y."/>
            <person name="Zwiers L.-H."/>
            <person name="Turgeon B."/>
            <person name="Goodwin S."/>
            <person name="Spatafora J."/>
            <person name="Crous P."/>
            <person name="Grigoriev I."/>
        </authorList>
    </citation>
    <scope>NUCLEOTIDE SEQUENCE</scope>
    <source>
        <strain evidence="1">CBS 207.26</strain>
    </source>
</reference>
<protein>
    <submittedName>
        <fullName evidence="1">Uncharacterized protein</fullName>
    </submittedName>
</protein>
<dbReference type="AlphaFoldDB" id="A0A6A6DH11"/>
<accession>A0A6A6DH11</accession>
<evidence type="ECO:0000313" key="1">
    <source>
        <dbReference type="EMBL" id="KAF2177539.1"/>
    </source>
</evidence>
<sequence>MASHIGIDASCIPPQPSRLVYILAPGTLVRIGPDLDGALTSVIASLRAAFHGTQGKARHLATTYSLANITIVMDYFESGEKIQLQVLRLRLQGNRLVGCRDQGSELLNRINNQLQSIQHHQPNIQTPFKCMEDWRGFGPKDYHIYTEMAKASTSTDNWRKFKATFHQRR</sequence>
<evidence type="ECO:0000313" key="2">
    <source>
        <dbReference type="Proteomes" id="UP000800200"/>
    </source>
</evidence>
<dbReference type="OrthoDB" id="3926733at2759"/>
<gene>
    <name evidence="1" type="ORF">K469DRAFT_719749</name>
</gene>
<proteinExistence type="predicted"/>
<name>A0A6A6DH11_9PEZI</name>
<organism evidence="1 2">
    <name type="scientific">Zopfia rhizophila CBS 207.26</name>
    <dbReference type="NCBI Taxonomy" id="1314779"/>
    <lineage>
        <taxon>Eukaryota</taxon>
        <taxon>Fungi</taxon>
        <taxon>Dikarya</taxon>
        <taxon>Ascomycota</taxon>
        <taxon>Pezizomycotina</taxon>
        <taxon>Dothideomycetes</taxon>
        <taxon>Dothideomycetes incertae sedis</taxon>
        <taxon>Zopfiaceae</taxon>
        <taxon>Zopfia</taxon>
    </lineage>
</organism>
<dbReference type="Proteomes" id="UP000800200">
    <property type="component" value="Unassembled WGS sequence"/>
</dbReference>